<keyword evidence="4" id="KW-1185">Reference proteome</keyword>
<protein>
    <submittedName>
        <fullName evidence="3">HD-GYP domain-containing protein</fullName>
    </submittedName>
</protein>
<comment type="caution">
    <text evidence="3">The sequence shown here is derived from an EMBL/GenBank/DDBJ whole genome shotgun (WGS) entry which is preliminary data.</text>
</comment>
<dbReference type="CDD" id="cd00077">
    <property type="entry name" value="HDc"/>
    <property type="match status" value="1"/>
</dbReference>
<accession>A0ABS3DYT4</accession>
<organism evidence="3 4">
    <name type="scientific">Halobacillus kuroshimensis</name>
    <dbReference type="NCBI Taxonomy" id="302481"/>
    <lineage>
        <taxon>Bacteria</taxon>
        <taxon>Bacillati</taxon>
        <taxon>Bacillota</taxon>
        <taxon>Bacilli</taxon>
        <taxon>Bacillales</taxon>
        <taxon>Bacillaceae</taxon>
        <taxon>Halobacillus</taxon>
    </lineage>
</organism>
<dbReference type="EMBL" id="JAEKJY010000004">
    <property type="protein sequence ID" value="MBN8236508.1"/>
    <property type="molecule type" value="Genomic_DNA"/>
</dbReference>
<dbReference type="InterPro" id="IPR037522">
    <property type="entry name" value="HD_GYP_dom"/>
</dbReference>
<reference evidence="3 4" key="1">
    <citation type="submission" date="2020-12" db="EMBL/GenBank/DDBJ databases">
        <title>Oil enriched cultivation method for isolating marine PHA-producing bacteria.</title>
        <authorList>
            <person name="Zheng W."/>
            <person name="Yu S."/>
            <person name="Huang Y."/>
        </authorList>
    </citation>
    <scope>NUCLEOTIDE SEQUENCE [LARGE SCALE GENOMIC DNA]</scope>
    <source>
        <strain evidence="3 4">SY-2-6</strain>
    </source>
</reference>
<evidence type="ECO:0000259" key="2">
    <source>
        <dbReference type="PROSITE" id="PS51832"/>
    </source>
</evidence>
<evidence type="ECO:0000256" key="1">
    <source>
        <dbReference type="SAM" id="MobiDB-lite"/>
    </source>
</evidence>
<name>A0ABS3DYT4_9BACI</name>
<evidence type="ECO:0000313" key="3">
    <source>
        <dbReference type="EMBL" id="MBN8236508.1"/>
    </source>
</evidence>
<dbReference type="Gene3D" id="1.10.3210.10">
    <property type="entry name" value="Hypothetical protein af1432"/>
    <property type="match status" value="1"/>
</dbReference>
<proteinExistence type="predicted"/>
<dbReference type="Pfam" id="PF13487">
    <property type="entry name" value="HD_5"/>
    <property type="match status" value="1"/>
</dbReference>
<dbReference type="PROSITE" id="PS51832">
    <property type="entry name" value="HD_GYP"/>
    <property type="match status" value="1"/>
</dbReference>
<dbReference type="Proteomes" id="UP000663970">
    <property type="component" value="Unassembled WGS sequence"/>
</dbReference>
<gene>
    <name evidence="3" type="ORF">JF544_14670</name>
</gene>
<evidence type="ECO:0000313" key="4">
    <source>
        <dbReference type="Proteomes" id="UP000663970"/>
    </source>
</evidence>
<dbReference type="RefSeq" id="WP_206934988.1">
    <property type="nucleotide sequence ID" value="NZ_JAEKJY010000004.1"/>
</dbReference>
<feature type="region of interest" description="Disordered" evidence="1">
    <location>
        <begin position="59"/>
        <end position="78"/>
    </location>
</feature>
<sequence length="366" mass="41346">MKVASEKVETGCLLIKDVMGRTHRPIIPKNTTLTPIHIDVLKSFQVEYVEVATRKADGRPFTAGEAGEKEGSAASSLPGRKTKTVLSFQDEYREAVQAYKEWFRAWQGGAPVDMGAVRSVMVPLLERTASASKEVFHLHHLSTSEDYIYHHSIATGVMAGYLASKLGLNYGEWIQVGLAGVLCDAGMAKIDQRILHKQGALTEREYEQVRNHPTYSYRAIERIPSLSSQAKLAVLQHHERLDGTGYPLGLTQKKIHTFSQIIAVCDMFHAMTSERIYRSKQSPYKVLEELLHEHFGRYDHKVIETLKKEIANFSTGVKVRLSDKQEAEVLFAETSHPTRPMIKLLETGDIIQLKEYLQLHIEEVYD</sequence>
<feature type="domain" description="HD-GYP" evidence="2">
    <location>
        <begin position="126"/>
        <end position="322"/>
    </location>
</feature>
<dbReference type="SUPFAM" id="SSF109604">
    <property type="entry name" value="HD-domain/PDEase-like"/>
    <property type="match status" value="1"/>
</dbReference>
<dbReference type="PANTHER" id="PTHR43155">
    <property type="entry name" value="CYCLIC DI-GMP PHOSPHODIESTERASE PA4108-RELATED"/>
    <property type="match status" value="1"/>
</dbReference>
<dbReference type="PANTHER" id="PTHR43155:SF2">
    <property type="entry name" value="CYCLIC DI-GMP PHOSPHODIESTERASE PA4108"/>
    <property type="match status" value="1"/>
</dbReference>
<dbReference type="InterPro" id="IPR003607">
    <property type="entry name" value="HD/PDEase_dom"/>
</dbReference>